<evidence type="ECO:0000313" key="1">
    <source>
        <dbReference type="EMBL" id="WAC11143.1"/>
    </source>
</evidence>
<sequence>MKGKNWKDSYKNAYQLTHVIKGQPGSAIPCQSDFLYLTSRLYNNEGLLKQELTFIKVPLVRGRYKVVPLKLGFCLDSDPVYGYLQYMDDDVLGASYDVFEKEENYIEIEEYNPDTKELKGRFEMTVVFDNHGSTEYPGDTLRFTDGKFHTKIIDK</sequence>
<dbReference type="EMBL" id="CP112998">
    <property type="protein sequence ID" value="WAC11143.1"/>
    <property type="molecule type" value="Genomic_DNA"/>
</dbReference>
<name>A0A9E8N9C0_9BACT</name>
<protein>
    <submittedName>
        <fullName evidence="1">Uncharacterized protein</fullName>
    </submittedName>
</protein>
<organism evidence="1 2">
    <name type="scientific">Dyadobacter pollutisoli</name>
    <dbReference type="NCBI Taxonomy" id="2910158"/>
    <lineage>
        <taxon>Bacteria</taxon>
        <taxon>Pseudomonadati</taxon>
        <taxon>Bacteroidota</taxon>
        <taxon>Cytophagia</taxon>
        <taxon>Cytophagales</taxon>
        <taxon>Spirosomataceae</taxon>
        <taxon>Dyadobacter</taxon>
    </lineage>
</organism>
<evidence type="ECO:0000313" key="2">
    <source>
        <dbReference type="Proteomes" id="UP001164653"/>
    </source>
</evidence>
<gene>
    <name evidence="1" type="ORF">ON006_25830</name>
</gene>
<reference evidence="1" key="1">
    <citation type="submission" date="2022-11" db="EMBL/GenBank/DDBJ databases">
        <title>Dyadobacter pollutisoli sp. nov., isolated from plastic dumped soil.</title>
        <authorList>
            <person name="Kim J.M."/>
            <person name="Kim K.R."/>
            <person name="Lee J.K."/>
            <person name="Hao L."/>
            <person name="Jeon C.O."/>
        </authorList>
    </citation>
    <scope>NUCLEOTIDE SEQUENCE</scope>
    <source>
        <strain evidence="1">U1</strain>
    </source>
</reference>
<dbReference type="RefSeq" id="WP_244824127.1">
    <property type="nucleotide sequence ID" value="NZ_CP112998.1"/>
</dbReference>
<dbReference type="KEGG" id="dpf:ON006_25830"/>
<dbReference type="AlphaFoldDB" id="A0A9E8N9C0"/>
<dbReference type="Proteomes" id="UP001164653">
    <property type="component" value="Chromosome"/>
</dbReference>
<proteinExistence type="predicted"/>
<keyword evidence="2" id="KW-1185">Reference proteome</keyword>
<accession>A0A9E8N9C0</accession>